<evidence type="ECO:0000256" key="4">
    <source>
        <dbReference type="ARBA" id="ARBA00022475"/>
    </source>
</evidence>
<evidence type="ECO:0000259" key="11">
    <source>
        <dbReference type="Pfam" id="PF04535"/>
    </source>
</evidence>
<evidence type="ECO:0000256" key="9">
    <source>
        <dbReference type="ARBA" id="ARBA00025302"/>
    </source>
</evidence>
<name>W9RSJ2_9ROSA</name>
<evidence type="ECO:0000256" key="10">
    <source>
        <dbReference type="RuleBase" id="RU361233"/>
    </source>
</evidence>
<feature type="transmembrane region" description="Helical" evidence="10">
    <location>
        <begin position="187"/>
        <end position="209"/>
    </location>
</feature>
<feature type="transmembrane region" description="Helical" evidence="10">
    <location>
        <begin position="134"/>
        <end position="161"/>
    </location>
</feature>
<feature type="domain" description="Casparian strip membrane protein" evidence="11">
    <location>
        <begin position="49"/>
        <end position="197"/>
    </location>
</feature>
<reference evidence="13" key="1">
    <citation type="submission" date="2013-01" db="EMBL/GenBank/DDBJ databases">
        <title>Draft Genome Sequence of a Mulberry Tree, Morus notabilis C.K. Schneid.</title>
        <authorList>
            <person name="He N."/>
            <person name="Zhao S."/>
        </authorList>
    </citation>
    <scope>NUCLEOTIDE SEQUENCE</scope>
</reference>
<keyword evidence="7 10" id="KW-0472">Membrane</keyword>
<comment type="subcellular location">
    <subcellularLocation>
        <location evidence="1 10">Cell membrane</location>
        <topology evidence="1 10">Multi-pass membrane protein</topology>
    </subcellularLocation>
</comment>
<keyword evidence="13" id="KW-1185">Reference proteome</keyword>
<dbReference type="OrthoDB" id="753675at2759"/>
<dbReference type="Proteomes" id="UP000030645">
    <property type="component" value="Unassembled WGS sequence"/>
</dbReference>
<organism evidence="12 13">
    <name type="scientific">Morus notabilis</name>
    <dbReference type="NCBI Taxonomy" id="981085"/>
    <lineage>
        <taxon>Eukaryota</taxon>
        <taxon>Viridiplantae</taxon>
        <taxon>Streptophyta</taxon>
        <taxon>Embryophyta</taxon>
        <taxon>Tracheophyta</taxon>
        <taxon>Spermatophyta</taxon>
        <taxon>Magnoliopsida</taxon>
        <taxon>eudicotyledons</taxon>
        <taxon>Gunneridae</taxon>
        <taxon>Pentapetalae</taxon>
        <taxon>rosids</taxon>
        <taxon>fabids</taxon>
        <taxon>Rosales</taxon>
        <taxon>Moraceae</taxon>
        <taxon>Moreae</taxon>
        <taxon>Morus</taxon>
    </lineage>
</organism>
<keyword evidence="4 10" id="KW-1003">Cell membrane</keyword>
<evidence type="ECO:0000256" key="8">
    <source>
        <dbReference type="ARBA" id="ARBA00023316"/>
    </source>
</evidence>
<dbReference type="Pfam" id="PF04535">
    <property type="entry name" value="CASP_dom"/>
    <property type="match status" value="1"/>
</dbReference>
<keyword evidence="6 10" id="KW-1133">Transmembrane helix</keyword>
<evidence type="ECO:0000256" key="2">
    <source>
        <dbReference type="ARBA" id="ARBA00007651"/>
    </source>
</evidence>
<dbReference type="GO" id="GO:0005886">
    <property type="term" value="C:plasma membrane"/>
    <property type="evidence" value="ECO:0007669"/>
    <property type="project" value="UniProtKB-SubCell"/>
</dbReference>
<feature type="transmembrane region" description="Helical" evidence="10">
    <location>
        <begin position="52"/>
        <end position="76"/>
    </location>
</feature>
<keyword evidence="5 10" id="KW-0812">Transmembrane</keyword>
<sequence length="214" mass="22605">MEAKQSDDAAVLIPKPESKGKAVVDAPPPPPVAVAARKATVLRRVGWKKGVAIFDFVLRIGAAAAAFAAATAVGQAEQVLPFFTQFLQFHVEFTDLPTLTFFVVANATAGGYLVLSLPFSITCIIRPHKVGPRLFLIILDSVMTALTIAAAGATTAIMYLAHNGSTDANWLAVCQQYTDFCQQVTGAVVASFVAAVFLILLVAVSAFALKRSSH</sequence>
<keyword evidence="8" id="KW-0961">Cell wall biogenesis/degradation</keyword>
<evidence type="ECO:0000313" key="12">
    <source>
        <dbReference type="EMBL" id="EXB91234.1"/>
    </source>
</evidence>
<dbReference type="NCBIfam" id="TIGR01569">
    <property type="entry name" value="A_tha_TIGR01569"/>
    <property type="match status" value="1"/>
</dbReference>
<dbReference type="GO" id="GO:0071555">
    <property type="term" value="P:cell wall organization"/>
    <property type="evidence" value="ECO:0007669"/>
    <property type="project" value="UniProtKB-KW"/>
</dbReference>
<evidence type="ECO:0000256" key="5">
    <source>
        <dbReference type="ARBA" id="ARBA00022692"/>
    </source>
</evidence>
<comment type="subunit">
    <text evidence="3 10">Homodimer and heterodimers.</text>
</comment>
<dbReference type="eggNOG" id="ENOG502RXQU">
    <property type="taxonomic scope" value="Eukaryota"/>
</dbReference>
<dbReference type="KEGG" id="mnt:21399356"/>
<dbReference type="InterPro" id="IPR006459">
    <property type="entry name" value="CASP/CASPL"/>
</dbReference>
<proteinExistence type="inferred from homology"/>
<evidence type="ECO:0000313" key="13">
    <source>
        <dbReference type="Proteomes" id="UP000030645"/>
    </source>
</evidence>
<protein>
    <recommendedName>
        <fullName evidence="10">CASP-like protein</fullName>
    </recommendedName>
</protein>
<feature type="transmembrane region" description="Helical" evidence="10">
    <location>
        <begin position="96"/>
        <end position="122"/>
    </location>
</feature>
<evidence type="ECO:0000256" key="3">
    <source>
        <dbReference type="ARBA" id="ARBA00011489"/>
    </source>
</evidence>
<dbReference type="InterPro" id="IPR044173">
    <property type="entry name" value="CASPL"/>
</dbReference>
<dbReference type="PANTHER" id="PTHR36488:SF11">
    <property type="entry name" value="CASP-LIKE PROTEIN"/>
    <property type="match status" value="1"/>
</dbReference>
<dbReference type="PANTHER" id="PTHR36488">
    <property type="entry name" value="CASP-LIKE PROTEIN 1U1"/>
    <property type="match status" value="1"/>
</dbReference>
<accession>W9RSJ2</accession>
<dbReference type="InterPro" id="IPR006702">
    <property type="entry name" value="CASP_dom"/>
</dbReference>
<comment type="function">
    <text evidence="9">Regulates membrane-cell wall junctions and localized cell wall deposition. Required for establishment of the Casparian strip membrane domain (CSD) and the subsequent formation of Casparian strips, a cell wall modification of the root endodermis that determines an apoplastic barrier between the intraorganismal apoplasm and the extraorganismal apoplasm and prevents lateral diffusion.</text>
</comment>
<comment type="similarity">
    <text evidence="2 10">Belongs to the Casparian strip membrane proteins (CASP) family.</text>
</comment>
<evidence type="ECO:0000256" key="1">
    <source>
        <dbReference type="ARBA" id="ARBA00004651"/>
    </source>
</evidence>
<evidence type="ECO:0000256" key="6">
    <source>
        <dbReference type="ARBA" id="ARBA00022989"/>
    </source>
</evidence>
<dbReference type="STRING" id="981085.W9RSJ2"/>
<gene>
    <name evidence="12" type="ORF">L484_016304</name>
</gene>
<dbReference type="AlphaFoldDB" id="W9RSJ2"/>
<dbReference type="EMBL" id="KE345044">
    <property type="protein sequence ID" value="EXB91234.1"/>
    <property type="molecule type" value="Genomic_DNA"/>
</dbReference>
<evidence type="ECO:0000256" key="7">
    <source>
        <dbReference type="ARBA" id="ARBA00023136"/>
    </source>
</evidence>